<dbReference type="InterPro" id="IPR006076">
    <property type="entry name" value="FAD-dep_OxRdtase"/>
</dbReference>
<dbReference type="Gene3D" id="3.50.50.60">
    <property type="entry name" value="FAD/NAD(P)-binding domain"/>
    <property type="match status" value="1"/>
</dbReference>
<organism evidence="3 4">
    <name type="scientific">Phormidesmis priestleyi Ana</name>
    <dbReference type="NCBI Taxonomy" id="1666911"/>
    <lineage>
        <taxon>Bacteria</taxon>
        <taxon>Bacillati</taxon>
        <taxon>Cyanobacteriota</taxon>
        <taxon>Cyanophyceae</taxon>
        <taxon>Leptolyngbyales</taxon>
        <taxon>Leptolyngbyaceae</taxon>
        <taxon>Phormidesmis</taxon>
    </lineage>
</organism>
<proteinExistence type="predicted"/>
<protein>
    <submittedName>
        <fullName evidence="3">Dehydrogenases (Flavoproteins)</fullName>
    </submittedName>
</protein>
<dbReference type="InterPro" id="IPR002938">
    <property type="entry name" value="FAD-bd"/>
</dbReference>
<sequence length="375" mass="40559">MLDCIIVGGGPAGSSAAYHLSKAGRSVLLLEKSALPRYKPCSGAVSPSVAQWFDFDFAPAIDSQIKRVRYTWKLGDAIDAQLETDPIWSVRREVFDQFLIDQAKAQGAEVKDQTVVTGIAQTGDGWQVNTAHGSFFGRYIIAADGAKGPMAGWLGFPAHKVREAGVLEINTEAPVQDGAFSFEFGLAKNGCLWSFPKQQGYSIGVSSFIGDSLKDLKTPLQKYAPEFGATFEDGILHTHPLKLWDGNWPLHGERSLLVGEAAAIVDPLTAEGIRPAMFSGVMAAKAIDQALNGNEQALAGYSQTIHENWGADMQWAQRIAAVFFRVPKIGYRVGITRPTATKRLGQILAGEISYADIANRVIKRISTSFIPGMGK</sequence>
<dbReference type="Pfam" id="PF01494">
    <property type="entry name" value="FAD_binding_3"/>
    <property type="match status" value="1"/>
</dbReference>
<dbReference type="PRINTS" id="PR00420">
    <property type="entry name" value="RNGMNOXGNASE"/>
</dbReference>
<name>A0A0P8BXL2_9CYAN</name>
<gene>
    <name evidence="3" type="ORF">HLUCCA11_17520</name>
</gene>
<dbReference type="InterPro" id="IPR036188">
    <property type="entry name" value="FAD/NAD-bd_sf"/>
</dbReference>
<dbReference type="STRING" id="1666911.HLUCCA11_17520"/>
<reference evidence="3 4" key="1">
    <citation type="submission" date="2015-09" db="EMBL/GenBank/DDBJ databases">
        <title>Identification and resolution of microdiversity through metagenomic sequencing of parallel consortia.</title>
        <authorList>
            <person name="Nelson W.C."/>
            <person name="Romine M.F."/>
            <person name="Lindemann S.R."/>
        </authorList>
    </citation>
    <scope>NUCLEOTIDE SEQUENCE [LARGE SCALE GENOMIC DNA]</scope>
    <source>
        <strain evidence="3">Ana</strain>
    </source>
</reference>
<dbReference type="Pfam" id="PF01266">
    <property type="entry name" value="DAO"/>
    <property type="match status" value="1"/>
</dbReference>
<evidence type="ECO:0000259" key="1">
    <source>
        <dbReference type="Pfam" id="PF01266"/>
    </source>
</evidence>
<dbReference type="PATRIC" id="fig|1666911.3.peg.1303"/>
<dbReference type="EMBL" id="LJZR01000028">
    <property type="protein sequence ID" value="KPQ33673.1"/>
    <property type="molecule type" value="Genomic_DNA"/>
</dbReference>
<dbReference type="PANTHER" id="PTHR42685:SF22">
    <property type="entry name" value="CONDITIONED MEDIUM FACTOR RECEPTOR 1"/>
    <property type="match status" value="1"/>
</dbReference>
<dbReference type="NCBIfam" id="TIGR02032">
    <property type="entry name" value="GG-red-SF"/>
    <property type="match status" value="1"/>
</dbReference>
<dbReference type="GO" id="GO:0071949">
    <property type="term" value="F:FAD binding"/>
    <property type="evidence" value="ECO:0007669"/>
    <property type="project" value="InterPro"/>
</dbReference>
<dbReference type="Proteomes" id="UP000050465">
    <property type="component" value="Unassembled WGS sequence"/>
</dbReference>
<dbReference type="PANTHER" id="PTHR42685">
    <property type="entry name" value="GERANYLGERANYL DIPHOSPHATE REDUCTASE"/>
    <property type="match status" value="1"/>
</dbReference>
<evidence type="ECO:0000313" key="3">
    <source>
        <dbReference type="EMBL" id="KPQ33673.1"/>
    </source>
</evidence>
<dbReference type="GO" id="GO:0016628">
    <property type="term" value="F:oxidoreductase activity, acting on the CH-CH group of donors, NAD or NADP as acceptor"/>
    <property type="evidence" value="ECO:0007669"/>
    <property type="project" value="InterPro"/>
</dbReference>
<evidence type="ECO:0000313" key="4">
    <source>
        <dbReference type="Proteomes" id="UP000050465"/>
    </source>
</evidence>
<dbReference type="InterPro" id="IPR050407">
    <property type="entry name" value="Geranylgeranyl_reductase"/>
</dbReference>
<dbReference type="SUPFAM" id="SSF51905">
    <property type="entry name" value="FAD/NAD(P)-binding domain"/>
    <property type="match status" value="1"/>
</dbReference>
<accession>A0A0P8BXL2</accession>
<dbReference type="AlphaFoldDB" id="A0A0P8BXL2"/>
<dbReference type="InterPro" id="IPR011777">
    <property type="entry name" value="Geranylgeranyl_Rdtase_fam"/>
</dbReference>
<feature type="domain" description="FAD dependent oxidoreductase" evidence="1">
    <location>
        <begin position="3"/>
        <end position="84"/>
    </location>
</feature>
<comment type="caution">
    <text evidence="3">The sequence shown here is derived from an EMBL/GenBank/DDBJ whole genome shotgun (WGS) entry which is preliminary data.</text>
</comment>
<feature type="domain" description="FAD-binding" evidence="2">
    <location>
        <begin position="93"/>
        <end position="176"/>
    </location>
</feature>
<evidence type="ECO:0000259" key="2">
    <source>
        <dbReference type="Pfam" id="PF01494"/>
    </source>
</evidence>